<protein>
    <submittedName>
        <fullName evidence="1">Uncharacterized protein</fullName>
    </submittedName>
</protein>
<sequence length="105" mass="11354">MVESVEFRPFDDIETLRSDVLKAGVLNAKALQASAENHVANLGCVLPPSPELDEASFQTLTSIIAFARSLYGQAPIAELEAARRQALASIDRLAQLLARARPEHA</sequence>
<accession>A0A927E5E9</accession>
<reference evidence="1" key="1">
    <citation type="submission" date="2020-09" db="EMBL/GenBank/DDBJ databases">
        <title>Bosea spartocytisi sp. nov. a root nodule endophyte of Spartocytisus supranubius in the high mountain ecosystem fo the Teide National Park (Canary Islands, Spain).</title>
        <authorList>
            <person name="Pulido-Suarez L."/>
            <person name="Peix A."/>
            <person name="Igual J.M."/>
            <person name="Socas-Perez N."/>
            <person name="Velazquez E."/>
            <person name="Flores-Felix J.D."/>
            <person name="Leon-Barrios M."/>
        </authorList>
    </citation>
    <scope>NUCLEOTIDE SEQUENCE</scope>
    <source>
        <strain evidence="1">SSUT16</strain>
    </source>
</reference>
<name>A0A927E5E9_9HYPH</name>
<evidence type="ECO:0000313" key="2">
    <source>
        <dbReference type="Proteomes" id="UP000619295"/>
    </source>
</evidence>
<gene>
    <name evidence="1" type="ORF">IED13_03250</name>
</gene>
<proteinExistence type="predicted"/>
<dbReference type="RefSeq" id="WP_191123365.1">
    <property type="nucleotide sequence ID" value="NZ_JACXWY010000002.1"/>
</dbReference>
<evidence type="ECO:0000313" key="1">
    <source>
        <dbReference type="EMBL" id="MBD3844703.1"/>
    </source>
</evidence>
<keyword evidence="2" id="KW-1185">Reference proteome</keyword>
<comment type="caution">
    <text evidence="1">The sequence shown here is derived from an EMBL/GenBank/DDBJ whole genome shotgun (WGS) entry which is preliminary data.</text>
</comment>
<dbReference type="EMBL" id="JACXWY010000002">
    <property type="protein sequence ID" value="MBD3844703.1"/>
    <property type="molecule type" value="Genomic_DNA"/>
</dbReference>
<organism evidence="1 2">
    <name type="scientific">Bosea spartocytisi</name>
    <dbReference type="NCBI Taxonomy" id="2773451"/>
    <lineage>
        <taxon>Bacteria</taxon>
        <taxon>Pseudomonadati</taxon>
        <taxon>Pseudomonadota</taxon>
        <taxon>Alphaproteobacteria</taxon>
        <taxon>Hyphomicrobiales</taxon>
        <taxon>Boseaceae</taxon>
        <taxon>Bosea</taxon>
    </lineage>
</organism>
<dbReference type="Proteomes" id="UP000619295">
    <property type="component" value="Unassembled WGS sequence"/>
</dbReference>
<dbReference type="AlphaFoldDB" id="A0A927E5E9"/>